<feature type="domain" description="Reverse transcriptase RNase H-like" evidence="7">
    <location>
        <begin position="20"/>
        <end position="116"/>
    </location>
</feature>
<evidence type="ECO:0000256" key="1">
    <source>
        <dbReference type="ARBA" id="ARBA00022679"/>
    </source>
</evidence>
<keyword evidence="2" id="KW-0548">Nucleotidyltransferase</keyword>
<evidence type="ECO:0000313" key="8">
    <source>
        <dbReference type="EMBL" id="GFC68994.1"/>
    </source>
</evidence>
<sequence>MKEFIEILPTLTAPIKGKVLVMYIVASTKSISAILLAERDKRRVQIYFVSKVLQVVKLNYLELKKIILALIHDARRLWMYFQAHPIKVLTDKLVKKILARLEKSGMIAKWAIELRERDIEFRGHNSVKGNILADFLTETPFGSEYEAKIEKHATQDKVPTLEATWKLYTDGA</sequence>
<dbReference type="InterPro" id="IPR041373">
    <property type="entry name" value="RT_RNaseH"/>
</dbReference>
<dbReference type="AlphaFoldDB" id="A0A699QH49"/>
<gene>
    <name evidence="8" type="ORF">Tci_840964</name>
</gene>
<protein>
    <submittedName>
        <fullName evidence="8">Protein NYNRIN-like</fullName>
    </submittedName>
</protein>
<dbReference type="GO" id="GO:0016787">
    <property type="term" value="F:hydrolase activity"/>
    <property type="evidence" value="ECO:0007669"/>
    <property type="project" value="UniProtKB-KW"/>
</dbReference>
<proteinExistence type="predicted"/>
<evidence type="ECO:0000256" key="3">
    <source>
        <dbReference type="ARBA" id="ARBA00022722"/>
    </source>
</evidence>
<dbReference type="InterPro" id="IPR043502">
    <property type="entry name" value="DNA/RNA_pol_sf"/>
</dbReference>
<dbReference type="SUPFAM" id="SSF56672">
    <property type="entry name" value="DNA/RNA polymerases"/>
    <property type="match status" value="1"/>
</dbReference>
<accession>A0A699QH49</accession>
<keyword evidence="3" id="KW-0540">Nuclease</keyword>
<reference evidence="8" key="1">
    <citation type="journal article" date="2019" name="Sci. Rep.">
        <title>Draft genome of Tanacetum cinerariifolium, the natural source of mosquito coil.</title>
        <authorList>
            <person name="Yamashiro T."/>
            <person name="Shiraishi A."/>
            <person name="Satake H."/>
            <person name="Nakayama K."/>
        </authorList>
    </citation>
    <scope>NUCLEOTIDE SEQUENCE</scope>
</reference>
<evidence type="ECO:0000256" key="6">
    <source>
        <dbReference type="ARBA" id="ARBA00022918"/>
    </source>
</evidence>
<evidence type="ECO:0000256" key="5">
    <source>
        <dbReference type="ARBA" id="ARBA00022801"/>
    </source>
</evidence>
<dbReference type="PANTHER" id="PTHR48475:SF1">
    <property type="entry name" value="RNASE H TYPE-1 DOMAIN-CONTAINING PROTEIN"/>
    <property type="match status" value="1"/>
</dbReference>
<keyword evidence="6" id="KW-0695">RNA-directed DNA polymerase</keyword>
<dbReference type="Pfam" id="PF17917">
    <property type="entry name" value="RT_RNaseH"/>
    <property type="match status" value="1"/>
</dbReference>
<dbReference type="PANTHER" id="PTHR48475">
    <property type="entry name" value="RIBONUCLEASE H"/>
    <property type="match status" value="1"/>
</dbReference>
<dbReference type="GO" id="GO:0004519">
    <property type="term" value="F:endonuclease activity"/>
    <property type="evidence" value="ECO:0007669"/>
    <property type="project" value="UniProtKB-KW"/>
</dbReference>
<keyword evidence="1" id="KW-0808">Transferase</keyword>
<name>A0A699QH49_TANCI</name>
<evidence type="ECO:0000259" key="7">
    <source>
        <dbReference type="Pfam" id="PF17917"/>
    </source>
</evidence>
<dbReference type="GO" id="GO:0003964">
    <property type="term" value="F:RNA-directed DNA polymerase activity"/>
    <property type="evidence" value="ECO:0007669"/>
    <property type="project" value="UniProtKB-KW"/>
</dbReference>
<comment type="caution">
    <text evidence="8">The sequence shown here is derived from an EMBL/GenBank/DDBJ whole genome shotgun (WGS) entry which is preliminary data.</text>
</comment>
<organism evidence="8">
    <name type="scientific">Tanacetum cinerariifolium</name>
    <name type="common">Dalmatian daisy</name>
    <name type="synonym">Chrysanthemum cinerariifolium</name>
    <dbReference type="NCBI Taxonomy" id="118510"/>
    <lineage>
        <taxon>Eukaryota</taxon>
        <taxon>Viridiplantae</taxon>
        <taxon>Streptophyta</taxon>
        <taxon>Embryophyta</taxon>
        <taxon>Tracheophyta</taxon>
        <taxon>Spermatophyta</taxon>
        <taxon>Magnoliopsida</taxon>
        <taxon>eudicotyledons</taxon>
        <taxon>Gunneridae</taxon>
        <taxon>Pentapetalae</taxon>
        <taxon>asterids</taxon>
        <taxon>campanulids</taxon>
        <taxon>Asterales</taxon>
        <taxon>Asteraceae</taxon>
        <taxon>Asteroideae</taxon>
        <taxon>Anthemideae</taxon>
        <taxon>Anthemidinae</taxon>
        <taxon>Tanacetum</taxon>
    </lineage>
</organism>
<evidence type="ECO:0000256" key="4">
    <source>
        <dbReference type="ARBA" id="ARBA00022759"/>
    </source>
</evidence>
<evidence type="ECO:0000256" key="2">
    <source>
        <dbReference type="ARBA" id="ARBA00022695"/>
    </source>
</evidence>
<keyword evidence="5" id="KW-0378">Hydrolase</keyword>
<dbReference type="EMBL" id="BKCJ011022620">
    <property type="protein sequence ID" value="GFC68994.1"/>
    <property type="molecule type" value="Genomic_DNA"/>
</dbReference>
<keyword evidence="4" id="KW-0255">Endonuclease</keyword>